<evidence type="ECO:0000259" key="3">
    <source>
        <dbReference type="Pfam" id="PF00534"/>
    </source>
</evidence>
<dbReference type="SUPFAM" id="SSF53756">
    <property type="entry name" value="UDP-Glycosyltransferase/glycogen phosphorylase"/>
    <property type="match status" value="1"/>
</dbReference>
<dbReference type="InterPro" id="IPR028098">
    <property type="entry name" value="Glyco_trans_4-like_N"/>
</dbReference>
<dbReference type="Pfam" id="PF00534">
    <property type="entry name" value="Glycos_transf_1"/>
    <property type="match status" value="1"/>
</dbReference>
<dbReference type="CAZy" id="GT4">
    <property type="family name" value="Glycosyltransferase Family 4"/>
</dbReference>
<dbReference type="eggNOG" id="COG0438">
    <property type="taxonomic scope" value="Bacteria"/>
</dbReference>
<reference evidence="5" key="1">
    <citation type="submission" date="2005-08" db="EMBL/GenBank/DDBJ databases">
        <title>Complete sequence of Dechloromonas aromatica RCB.</title>
        <authorList>
            <person name="Salinero K.K."/>
            <person name="Copeland A."/>
            <person name="Lucas S."/>
            <person name="Lapidus A."/>
            <person name="Barry K."/>
            <person name="Detter J.C."/>
            <person name="Glavina T."/>
            <person name="Hammon N."/>
            <person name="Israni S."/>
            <person name="Pitluck S."/>
            <person name="Di Bartolo G."/>
            <person name="Trong S."/>
            <person name="Schmutz J."/>
            <person name="Larimer F."/>
            <person name="Land M."/>
            <person name="Ivanova N."/>
            <person name="Richardson P."/>
        </authorList>
    </citation>
    <scope>NUCLEOTIDE SEQUENCE</scope>
    <source>
        <strain evidence="5">RCB</strain>
    </source>
</reference>
<dbReference type="Gene3D" id="3.40.50.2000">
    <property type="entry name" value="Glycogen Phosphorylase B"/>
    <property type="match status" value="2"/>
</dbReference>
<evidence type="ECO:0000256" key="2">
    <source>
        <dbReference type="ARBA" id="ARBA00022679"/>
    </source>
</evidence>
<sequence>MTSPKRVLLLDTGNEWGGGTNSMFELLKRIDHSRFAVTCCFYKDYRKGRHGRLLSEELADIGIPLIVLPSRKQPLWAKLAKEIARGLLSWSGRLKKRAVLAIEMQWRIKPRVAALKLLLQEGAYDLLYMNNQPSSNLEGYLAAEAASLPVVQHCRIEPTLQANEAAVVNRTATRIICVSQGVADVLAAQHVAENRLRVVYNAIDSRIALPAPVRLPPTTKDLVIGTVGQLTARKGVLHLLQAVANLKAEGLPVTCLILGEGPQRTELESAVGRLGLLDQVSFVGFQSVPLAWVQVMDVCVLCSSKEGLPRVVLEAMLAGKPVVGSDVTGTRELIVHEETGLLYAYGDVAALTASLRRLLSDAELRRRMGAAGCQRVAERYSIEAYVAGVMQVLDEAAR</sequence>
<dbReference type="STRING" id="159087.Daro_0158"/>
<proteinExistence type="predicted"/>
<gene>
    <name evidence="5" type="ordered locus">Daro_0158</name>
</gene>
<keyword evidence="2 5" id="KW-0808">Transferase</keyword>
<organism evidence="5">
    <name type="scientific">Dechloromonas aromatica (strain RCB)</name>
    <dbReference type="NCBI Taxonomy" id="159087"/>
    <lineage>
        <taxon>Bacteria</taxon>
        <taxon>Pseudomonadati</taxon>
        <taxon>Pseudomonadota</taxon>
        <taxon>Betaproteobacteria</taxon>
        <taxon>Rhodocyclales</taxon>
        <taxon>Azonexaceae</taxon>
        <taxon>Dechloromonas</taxon>
    </lineage>
</organism>
<dbReference type="GO" id="GO:0016757">
    <property type="term" value="F:glycosyltransferase activity"/>
    <property type="evidence" value="ECO:0007669"/>
    <property type="project" value="UniProtKB-KW"/>
</dbReference>
<dbReference type="PANTHER" id="PTHR12526">
    <property type="entry name" value="GLYCOSYLTRANSFERASE"/>
    <property type="match status" value="1"/>
</dbReference>
<accession>Q47JR4</accession>
<evidence type="ECO:0000313" key="5">
    <source>
        <dbReference type="EMBL" id="AAZ44917.1"/>
    </source>
</evidence>
<dbReference type="HOGENOM" id="CLU_009583_0_4_4"/>
<dbReference type="Pfam" id="PF13439">
    <property type="entry name" value="Glyco_transf_4"/>
    <property type="match status" value="1"/>
</dbReference>
<protein>
    <submittedName>
        <fullName evidence="5">Glycosyl transferase, group 1</fullName>
    </submittedName>
</protein>
<feature type="domain" description="Glycosyl transferase family 1" evidence="3">
    <location>
        <begin position="218"/>
        <end position="372"/>
    </location>
</feature>
<keyword evidence="1" id="KW-0328">Glycosyltransferase</keyword>
<dbReference type="KEGG" id="dar:Daro_0158"/>
<name>Q47JR4_DECAR</name>
<dbReference type="AlphaFoldDB" id="Q47JR4"/>
<evidence type="ECO:0000259" key="4">
    <source>
        <dbReference type="Pfam" id="PF13439"/>
    </source>
</evidence>
<feature type="domain" description="Glycosyltransferase subfamily 4-like N-terminal" evidence="4">
    <location>
        <begin position="52"/>
        <end position="204"/>
    </location>
</feature>
<dbReference type="PANTHER" id="PTHR12526:SF510">
    <property type="entry name" value="D-INOSITOL 3-PHOSPHATE GLYCOSYLTRANSFERASE"/>
    <property type="match status" value="1"/>
</dbReference>
<dbReference type="CDD" id="cd03801">
    <property type="entry name" value="GT4_PimA-like"/>
    <property type="match status" value="1"/>
</dbReference>
<dbReference type="OrthoDB" id="9813211at2"/>
<dbReference type="InterPro" id="IPR001296">
    <property type="entry name" value="Glyco_trans_1"/>
</dbReference>
<dbReference type="EMBL" id="CP000089">
    <property type="protein sequence ID" value="AAZ44917.1"/>
    <property type="molecule type" value="Genomic_DNA"/>
</dbReference>
<evidence type="ECO:0000256" key="1">
    <source>
        <dbReference type="ARBA" id="ARBA00022676"/>
    </source>
</evidence>